<dbReference type="CDD" id="cd00371">
    <property type="entry name" value="HMA"/>
    <property type="match status" value="1"/>
</dbReference>
<comment type="caution">
    <text evidence="2">The sequence shown here is derived from an EMBL/GenBank/DDBJ whole genome shotgun (WGS) entry which is preliminary data.</text>
</comment>
<gene>
    <name evidence="2" type="ORF">ACFO4N_07575</name>
</gene>
<accession>A0ABV9GPN2</accession>
<dbReference type="Proteomes" id="UP001596022">
    <property type="component" value="Unassembled WGS sequence"/>
</dbReference>
<dbReference type="InterPro" id="IPR036163">
    <property type="entry name" value="HMA_dom_sf"/>
</dbReference>
<dbReference type="InterPro" id="IPR006121">
    <property type="entry name" value="HMA_dom"/>
</dbReference>
<dbReference type="Gene3D" id="3.30.70.100">
    <property type="match status" value="1"/>
</dbReference>
<reference evidence="3" key="1">
    <citation type="journal article" date="2019" name="Int. J. Syst. Evol. Microbiol.">
        <title>The Global Catalogue of Microorganisms (GCM) 10K type strain sequencing project: providing services to taxonomists for standard genome sequencing and annotation.</title>
        <authorList>
            <consortium name="The Broad Institute Genomics Platform"/>
            <consortium name="The Broad Institute Genome Sequencing Center for Infectious Disease"/>
            <person name="Wu L."/>
            <person name="Ma J."/>
        </authorList>
    </citation>
    <scope>NUCLEOTIDE SEQUENCE [LARGE SCALE GENOMIC DNA]</scope>
    <source>
        <strain evidence="3">CGMCC 1.16306</strain>
    </source>
</reference>
<sequence>MRKWLVFGLSCVAMTLIILLAGGEKVQKSAARGHEAVFTGVDFSCRQCESKMKTAIENIIGIEKYRLDPEKNAIRITYDPDIMHARWIEKSLRSDGFKFNAVHY</sequence>
<organism evidence="2 3">
    <name type="scientific">Camelliibacillus cellulosilyticus</name>
    <dbReference type="NCBI Taxonomy" id="2174486"/>
    <lineage>
        <taxon>Bacteria</taxon>
        <taxon>Bacillati</taxon>
        <taxon>Bacillota</taxon>
        <taxon>Bacilli</taxon>
        <taxon>Bacillales</taxon>
        <taxon>Sporolactobacillaceae</taxon>
        <taxon>Camelliibacillus</taxon>
    </lineage>
</organism>
<dbReference type="Pfam" id="PF00403">
    <property type="entry name" value="HMA"/>
    <property type="match status" value="1"/>
</dbReference>
<dbReference type="RefSeq" id="WP_376845638.1">
    <property type="nucleotide sequence ID" value="NZ_JBHSFW010000002.1"/>
</dbReference>
<evidence type="ECO:0000313" key="2">
    <source>
        <dbReference type="EMBL" id="MFC4618595.1"/>
    </source>
</evidence>
<evidence type="ECO:0000259" key="1">
    <source>
        <dbReference type="Pfam" id="PF00403"/>
    </source>
</evidence>
<evidence type="ECO:0000313" key="3">
    <source>
        <dbReference type="Proteomes" id="UP001596022"/>
    </source>
</evidence>
<proteinExistence type="predicted"/>
<dbReference type="SUPFAM" id="SSF55008">
    <property type="entry name" value="HMA, heavy metal-associated domain"/>
    <property type="match status" value="1"/>
</dbReference>
<feature type="domain" description="HMA" evidence="1">
    <location>
        <begin position="44"/>
        <end position="97"/>
    </location>
</feature>
<dbReference type="EMBL" id="JBHSFW010000002">
    <property type="protein sequence ID" value="MFC4618595.1"/>
    <property type="molecule type" value="Genomic_DNA"/>
</dbReference>
<protein>
    <submittedName>
        <fullName evidence="2">Heavy-metal-associated domain-containing protein</fullName>
    </submittedName>
</protein>
<keyword evidence="3" id="KW-1185">Reference proteome</keyword>
<name>A0ABV9GPN2_9BACL</name>